<evidence type="ECO:0000256" key="1">
    <source>
        <dbReference type="SAM" id="SignalP"/>
    </source>
</evidence>
<accession>A0ABQ8SF76</accession>
<evidence type="ECO:0000313" key="3">
    <source>
        <dbReference type="EMBL" id="KAJ4432777.1"/>
    </source>
</evidence>
<dbReference type="SUPFAM" id="SSF50729">
    <property type="entry name" value="PH domain-like"/>
    <property type="match status" value="1"/>
</dbReference>
<feature type="signal peptide" evidence="1">
    <location>
        <begin position="1"/>
        <end position="23"/>
    </location>
</feature>
<dbReference type="EMBL" id="JAJSOF020000029">
    <property type="protein sequence ID" value="KAJ4432777.1"/>
    <property type="molecule type" value="Genomic_DNA"/>
</dbReference>
<keyword evidence="1" id="KW-0732">Signal</keyword>
<dbReference type="Gene3D" id="2.30.29.30">
    <property type="entry name" value="Pleckstrin-homology domain (PH domain)/Phosphotyrosine-binding domain (PTB)"/>
    <property type="match status" value="1"/>
</dbReference>
<dbReference type="Proteomes" id="UP001148838">
    <property type="component" value="Unassembled WGS sequence"/>
</dbReference>
<dbReference type="Pfam" id="PF00568">
    <property type="entry name" value="WH1"/>
    <property type="match status" value="1"/>
</dbReference>
<proteinExistence type="predicted"/>
<evidence type="ECO:0000313" key="4">
    <source>
        <dbReference type="Proteomes" id="UP001148838"/>
    </source>
</evidence>
<gene>
    <name evidence="3" type="ORF">ANN_21416</name>
</gene>
<feature type="chain" id="PRO_5046656653" description="WH1 domain-containing protein" evidence="1">
    <location>
        <begin position="24"/>
        <end position="354"/>
    </location>
</feature>
<dbReference type="InterPro" id="IPR045027">
    <property type="entry name" value="Homer"/>
</dbReference>
<dbReference type="InterPro" id="IPR000697">
    <property type="entry name" value="WH1/EVH1_dom"/>
</dbReference>
<dbReference type="PANTHER" id="PTHR10918">
    <property type="entry name" value="HOMER"/>
    <property type="match status" value="1"/>
</dbReference>
<reference evidence="3 4" key="1">
    <citation type="journal article" date="2022" name="Allergy">
        <title>Genome assembly and annotation of Periplaneta americana reveal a comprehensive cockroach allergen profile.</title>
        <authorList>
            <person name="Wang L."/>
            <person name="Xiong Q."/>
            <person name="Saelim N."/>
            <person name="Wang L."/>
            <person name="Nong W."/>
            <person name="Wan A.T."/>
            <person name="Shi M."/>
            <person name="Liu X."/>
            <person name="Cao Q."/>
            <person name="Hui J.H.L."/>
            <person name="Sookrung N."/>
            <person name="Leung T.F."/>
            <person name="Tungtrongchitr A."/>
            <person name="Tsui S.K.W."/>
        </authorList>
    </citation>
    <scope>NUCLEOTIDE SEQUENCE [LARGE SCALE GENOMIC DNA]</scope>
    <source>
        <strain evidence="3">PWHHKU_190912</strain>
    </source>
</reference>
<dbReference type="InterPro" id="IPR011993">
    <property type="entry name" value="PH-like_dom_sf"/>
</dbReference>
<keyword evidence="4" id="KW-1185">Reference proteome</keyword>
<comment type="caution">
    <text evidence="3">The sequence shown here is derived from an EMBL/GenBank/DDBJ whole genome shotgun (WGS) entry which is preliminary data.</text>
</comment>
<organism evidence="3 4">
    <name type="scientific">Periplaneta americana</name>
    <name type="common">American cockroach</name>
    <name type="synonym">Blatta americana</name>
    <dbReference type="NCBI Taxonomy" id="6978"/>
    <lineage>
        <taxon>Eukaryota</taxon>
        <taxon>Metazoa</taxon>
        <taxon>Ecdysozoa</taxon>
        <taxon>Arthropoda</taxon>
        <taxon>Hexapoda</taxon>
        <taxon>Insecta</taxon>
        <taxon>Pterygota</taxon>
        <taxon>Neoptera</taxon>
        <taxon>Polyneoptera</taxon>
        <taxon>Dictyoptera</taxon>
        <taxon>Blattodea</taxon>
        <taxon>Blattoidea</taxon>
        <taxon>Blattidae</taxon>
        <taxon>Blattinae</taxon>
        <taxon>Periplaneta</taxon>
    </lineage>
</organism>
<evidence type="ECO:0000259" key="2">
    <source>
        <dbReference type="Pfam" id="PF00568"/>
    </source>
</evidence>
<feature type="domain" description="WH1" evidence="2">
    <location>
        <begin position="231"/>
        <end position="281"/>
    </location>
</feature>
<protein>
    <recommendedName>
        <fullName evidence="2">WH1 domain-containing protein</fullName>
    </recommendedName>
</protein>
<sequence length="354" mass="40697">MLSRGTLVNSILGICSSLSVVLGYSKQLDNPVNEASNNLETSEKLNLNIILKSKLFTIIVNSDEEHLERAVIKIYGQHWLNGDEVPYVTLEGYVCVSYFARDEYRYGGVIIYVRKDVELKCRPINLAKLCIQENFKVAVEYILKDFIDHFVTMVTLNDLSKAFDYVDHEILLEKMQYYGIKDLAPADFYLFPKVKSLLKEWRFASAEGVKIHATHTLREVTEDVLQECFEKCEQPIFSCKAHVFHIDPKTKRSWISASSAAVSVSFFYDSTRSLYRIISVEGTKGFFLHLRPFKPAFRNVLRIVSLETDFRYRTQLLQLCRSSLLTCSTIFSSSLSERMSFRLLPSLFSAVPHI</sequence>
<name>A0ABQ8SF76_PERAM</name>